<dbReference type="InterPro" id="IPR013655">
    <property type="entry name" value="PAS_fold_3"/>
</dbReference>
<feature type="domain" description="Histidine kinase" evidence="13">
    <location>
        <begin position="438"/>
        <end position="652"/>
    </location>
</feature>
<dbReference type="Gene3D" id="3.30.565.10">
    <property type="entry name" value="Histidine kinase-like ATPase, C-terminal domain"/>
    <property type="match status" value="1"/>
</dbReference>
<dbReference type="InterPro" id="IPR050351">
    <property type="entry name" value="BphY/WalK/GraS-like"/>
</dbReference>
<dbReference type="SUPFAM" id="SSF55874">
    <property type="entry name" value="ATPase domain of HSP90 chaperone/DNA topoisomerase II/histidine kinase"/>
    <property type="match status" value="1"/>
</dbReference>
<evidence type="ECO:0000256" key="2">
    <source>
        <dbReference type="ARBA" id="ARBA00004141"/>
    </source>
</evidence>
<dbReference type="InterPro" id="IPR036097">
    <property type="entry name" value="HisK_dim/P_sf"/>
</dbReference>
<evidence type="ECO:0000313" key="16">
    <source>
        <dbReference type="Proteomes" id="UP000234857"/>
    </source>
</evidence>
<gene>
    <name evidence="15" type="ORF">C0601_08920</name>
</gene>
<keyword evidence="6" id="KW-0812">Transmembrane</keyword>
<name>A0A2N5ZE55_MUIH1</name>
<keyword evidence="4" id="KW-0597">Phosphoprotein</keyword>
<keyword evidence="5" id="KW-0808">Transferase</keyword>
<evidence type="ECO:0000256" key="6">
    <source>
        <dbReference type="ARBA" id="ARBA00022692"/>
    </source>
</evidence>
<dbReference type="InterPro" id="IPR013767">
    <property type="entry name" value="PAS_fold"/>
</dbReference>
<dbReference type="SMART" id="SM00387">
    <property type="entry name" value="HATPase_c"/>
    <property type="match status" value="1"/>
</dbReference>
<dbReference type="EMBL" id="PKTG01000100">
    <property type="protein sequence ID" value="PLX16948.1"/>
    <property type="molecule type" value="Genomic_DNA"/>
</dbReference>
<keyword evidence="12" id="KW-0472">Membrane</keyword>
<dbReference type="Pfam" id="PF02518">
    <property type="entry name" value="HATPase_c"/>
    <property type="match status" value="1"/>
</dbReference>
<dbReference type="SMART" id="SM00388">
    <property type="entry name" value="HisKA"/>
    <property type="match status" value="1"/>
</dbReference>
<dbReference type="PANTHER" id="PTHR42878:SF7">
    <property type="entry name" value="SENSOR HISTIDINE KINASE GLRK"/>
    <property type="match status" value="1"/>
</dbReference>
<dbReference type="GO" id="GO:0006355">
    <property type="term" value="P:regulation of DNA-templated transcription"/>
    <property type="evidence" value="ECO:0007669"/>
    <property type="project" value="InterPro"/>
</dbReference>
<evidence type="ECO:0000256" key="8">
    <source>
        <dbReference type="ARBA" id="ARBA00022777"/>
    </source>
</evidence>
<dbReference type="Gene3D" id="1.10.287.130">
    <property type="match status" value="1"/>
</dbReference>
<keyword evidence="7" id="KW-0547">Nucleotide-binding</keyword>
<dbReference type="PROSITE" id="PS50109">
    <property type="entry name" value="HIS_KIN"/>
    <property type="match status" value="1"/>
</dbReference>
<dbReference type="SMART" id="SM00091">
    <property type="entry name" value="PAS"/>
    <property type="match status" value="3"/>
</dbReference>
<dbReference type="Pfam" id="PF00512">
    <property type="entry name" value="HisKA"/>
    <property type="match status" value="1"/>
</dbReference>
<dbReference type="Proteomes" id="UP000234857">
    <property type="component" value="Unassembled WGS sequence"/>
</dbReference>
<dbReference type="SUPFAM" id="SSF55785">
    <property type="entry name" value="PYP-like sensor domain (PAS domain)"/>
    <property type="match status" value="3"/>
</dbReference>
<evidence type="ECO:0000259" key="13">
    <source>
        <dbReference type="PROSITE" id="PS50109"/>
    </source>
</evidence>
<dbReference type="GO" id="GO:0030295">
    <property type="term" value="F:protein kinase activator activity"/>
    <property type="evidence" value="ECO:0007669"/>
    <property type="project" value="TreeGrafter"/>
</dbReference>
<dbReference type="GO" id="GO:0000155">
    <property type="term" value="F:phosphorelay sensor kinase activity"/>
    <property type="evidence" value="ECO:0007669"/>
    <property type="project" value="InterPro"/>
</dbReference>
<dbReference type="Pfam" id="PF08447">
    <property type="entry name" value="PAS_3"/>
    <property type="match status" value="1"/>
</dbReference>
<evidence type="ECO:0000256" key="9">
    <source>
        <dbReference type="ARBA" id="ARBA00022840"/>
    </source>
</evidence>
<evidence type="ECO:0000256" key="5">
    <source>
        <dbReference type="ARBA" id="ARBA00022679"/>
    </source>
</evidence>
<dbReference type="GO" id="GO:0005524">
    <property type="term" value="F:ATP binding"/>
    <property type="evidence" value="ECO:0007669"/>
    <property type="project" value="UniProtKB-KW"/>
</dbReference>
<dbReference type="SUPFAM" id="SSF47384">
    <property type="entry name" value="Homodimeric domain of signal transducing histidine kinase"/>
    <property type="match status" value="1"/>
</dbReference>
<dbReference type="GO" id="GO:0016020">
    <property type="term" value="C:membrane"/>
    <property type="evidence" value="ECO:0007669"/>
    <property type="project" value="UniProtKB-SubCell"/>
</dbReference>
<dbReference type="InterPro" id="IPR003594">
    <property type="entry name" value="HATPase_dom"/>
</dbReference>
<dbReference type="InterPro" id="IPR005467">
    <property type="entry name" value="His_kinase_dom"/>
</dbReference>
<accession>A0A2N5ZE55</accession>
<dbReference type="InterPro" id="IPR035965">
    <property type="entry name" value="PAS-like_dom_sf"/>
</dbReference>
<evidence type="ECO:0000256" key="7">
    <source>
        <dbReference type="ARBA" id="ARBA00022741"/>
    </source>
</evidence>
<evidence type="ECO:0000259" key="14">
    <source>
        <dbReference type="PROSITE" id="PS50112"/>
    </source>
</evidence>
<keyword evidence="11" id="KW-0902">Two-component regulatory system</keyword>
<dbReference type="CDD" id="cd00082">
    <property type="entry name" value="HisKA"/>
    <property type="match status" value="1"/>
</dbReference>
<keyword evidence="8" id="KW-0418">Kinase</keyword>
<dbReference type="Gene3D" id="3.30.450.20">
    <property type="entry name" value="PAS domain"/>
    <property type="match status" value="2"/>
</dbReference>
<proteinExistence type="predicted"/>
<dbReference type="GO" id="GO:0000156">
    <property type="term" value="F:phosphorelay response regulator activity"/>
    <property type="evidence" value="ECO:0007669"/>
    <property type="project" value="TreeGrafter"/>
</dbReference>
<evidence type="ECO:0000256" key="11">
    <source>
        <dbReference type="ARBA" id="ARBA00023012"/>
    </source>
</evidence>
<comment type="catalytic activity">
    <reaction evidence="1">
        <text>ATP + protein L-histidine = ADP + protein N-phospho-L-histidine.</text>
        <dbReference type="EC" id="2.7.13.3"/>
    </reaction>
</comment>
<reference evidence="15 16" key="1">
    <citation type="submission" date="2017-11" db="EMBL/GenBank/DDBJ databases">
        <title>Genome-resolved metagenomics identifies genetic mobility, metabolic interactions, and unexpected diversity in perchlorate-reducing communities.</title>
        <authorList>
            <person name="Barnum T.P."/>
            <person name="Figueroa I.A."/>
            <person name="Carlstrom C.I."/>
            <person name="Lucas L.N."/>
            <person name="Engelbrektson A.L."/>
            <person name="Coates J.D."/>
        </authorList>
    </citation>
    <scope>NUCLEOTIDE SEQUENCE [LARGE SCALE GENOMIC DNA]</scope>
    <source>
        <strain evidence="15">BM706</strain>
    </source>
</reference>
<dbReference type="InterPro" id="IPR004358">
    <property type="entry name" value="Sig_transdc_His_kin-like_C"/>
</dbReference>
<dbReference type="FunFam" id="3.30.565.10:FF:000006">
    <property type="entry name" value="Sensor histidine kinase WalK"/>
    <property type="match status" value="1"/>
</dbReference>
<dbReference type="PROSITE" id="PS50112">
    <property type="entry name" value="PAS"/>
    <property type="match status" value="1"/>
</dbReference>
<comment type="caution">
    <text evidence="15">The sequence shown here is derived from an EMBL/GenBank/DDBJ whole genome shotgun (WGS) entry which is preliminary data.</text>
</comment>
<evidence type="ECO:0000256" key="12">
    <source>
        <dbReference type="ARBA" id="ARBA00023136"/>
    </source>
</evidence>
<feature type="non-terminal residue" evidence="15">
    <location>
        <position position="1"/>
    </location>
</feature>
<comment type="subcellular location">
    <subcellularLocation>
        <location evidence="2">Membrane</location>
        <topology evidence="2">Multi-pass membrane protein</topology>
    </subcellularLocation>
</comment>
<sequence length="652" mass="76080">QQQIADECGVSKSLVSMVINGTRKNEVVSKCIKKTIQVREAENALRSSEGKYRKLIKNLPVGIEEIDEDGRITYVNPAFARILGLNNSDIIGQYIWDNSANEKEKEKVKQTFLNIISGKEKRKIIETKAKVTGEKVIDLEVRWNKKINEDDTITLTSIIIDITERKKYREKIEKSRSNFMNIFASNPIPSVIFKRKDKDFIIEAFNDASFKNTKKKIDKYKGKKLSTLFEQGHFFRKLLNKCYLTEKNITKEDWFVSPFTDRRLFIEFNAVYFEPDMVIVYMHNKTDEKIHLDSLESLSSRLQTSLGSSNSFWIEIYTKEKKIIVDKSLSDYLEYDEKIEEIGFEELSRFVFEDDFYFVNKKLEALINGKIDNIDIDFRIKKQSMDYRWFNLIGAVYTADKRRKKYKFSGIFKDISSRKVEELERLKLNMELESFNRTLTHDIRTPLTIIAGYSEILLSELSSEVSDEYKGYLKAIYSNCERLQRLTESLKKLSRVRRKTIIPQEINLRDMVKKIVCDLKVIYKEHDIKLKMSDNVRLKADPELMEIVFNNLIENSIKYCCDDKRPCIEIGVIKSDSPHDEKKDILFLKDNGVGFDNKYAKDIFKEFIRVDNSHKSGNGIGLAIVKKAVEKMDGYIWAESEVGVGTSFFILI</sequence>
<dbReference type="InterPro" id="IPR000014">
    <property type="entry name" value="PAS"/>
</dbReference>
<dbReference type="InterPro" id="IPR003661">
    <property type="entry name" value="HisK_dim/P_dom"/>
</dbReference>
<organism evidence="15 16">
    <name type="scientific">Muiribacterium halophilum</name>
    <dbReference type="NCBI Taxonomy" id="2053465"/>
    <lineage>
        <taxon>Bacteria</taxon>
        <taxon>Candidatus Muiribacteriota</taxon>
        <taxon>Candidatus Muiribacteriia</taxon>
        <taxon>Candidatus Muiribacteriales</taxon>
        <taxon>Candidatus Muiribacteriaceae</taxon>
        <taxon>Candidatus Muiribacterium</taxon>
    </lineage>
</organism>
<dbReference type="AlphaFoldDB" id="A0A2N5ZE55"/>
<dbReference type="PRINTS" id="PR00344">
    <property type="entry name" value="BCTRLSENSOR"/>
</dbReference>
<dbReference type="NCBIfam" id="TIGR00229">
    <property type="entry name" value="sensory_box"/>
    <property type="match status" value="1"/>
</dbReference>
<keyword evidence="9" id="KW-0067">ATP-binding</keyword>
<feature type="domain" description="PAS" evidence="14">
    <location>
        <begin position="48"/>
        <end position="119"/>
    </location>
</feature>
<evidence type="ECO:0000256" key="3">
    <source>
        <dbReference type="ARBA" id="ARBA00012438"/>
    </source>
</evidence>
<dbReference type="PANTHER" id="PTHR42878">
    <property type="entry name" value="TWO-COMPONENT HISTIDINE KINASE"/>
    <property type="match status" value="1"/>
</dbReference>
<dbReference type="GO" id="GO:0007234">
    <property type="term" value="P:osmosensory signaling via phosphorelay pathway"/>
    <property type="evidence" value="ECO:0007669"/>
    <property type="project" value="TreeGrafter"/>
</dbReference>
<dbReference type="InterPro" id="IPR036890">
    <property type="entry name" value="HATPase_C_sf"/>
</dbReference>
<dbReference type="EC" id="2.7.13.3" evidence="3"/>
<evidence type="ECO:0000256" key="4">
    <source>
        <dbReference type="ARBA" id="ARBA00022553"/>
    </source>
</evidence>
<dbReference type="Pfam" id="PF00989">
    <property type="entry name" value="PAS"/>
    <property type="match status" value="1"/>
</dbReference>
<protein>
    <recommendedName>
        <fullName evidence="3">histidine kinase</fullName>
        <ecNumber evidence="3">2.7.13.3</ecNumber>
    </recommendedName>
</protein>
<dbReference type="CDD" id="cd00130">
    <property type="entry name" value="PAS"/>
    <property type="match status" value="1"/>
</dbReference>
<evidence type="ECO:0000256" key="10">
    <source>
        <dbReference type="ARBA" id="ARBA00022989"/>
    </source>
</evidence>
<keyword evidence="10" id="KW-1133">Transmembrane helix</keyword>
<evidence type="ECO:0000313" key="15">
    <source>
        <dbReference type="EMBL" id="PLX16948.1"/>
    </source>
</evidence>
<evidence type="ECO:0000256" key="1">
    <source>
        <dbReference type="ARBA" id="ARBA00000085"/>
    </source>
</evidence>